<feature type="transmembrane region" description="Helical" evidence="5">
    <location>
        <begin position="803"/>
        <end position="822"/>
    </location>
</feature>
<reference evidence="8 9" key="1">
    <citation type="submission" date="2018-05" db="EMBL/GenBank/DDBJ databases">
        <title>Rhodohalobacter halophilus gen. nov., sp. nov., a moderately halophilic member of the family Balneolaceae.</title>
        <authorList>
            <person name="Liu Z.-W."/>
        </authorList>
    </citation>
    <scope>NUCLEOTIDE SEQUENCE [LARGE SCALE GENOMIC DNA]</scope>
    <source>
        <strain evidence="8 9">8A47</strain>
    </source>
</reference>
<dbReference type="Gene3D" id="2.130.10.10">
    <property type="entry name" value="YVTN repeat-like/Quinoprotein amine dehydrogenase"/>
    <property type="match status" value="3"/>
</dbReference>
<dbReference type="PRINTS" id="PR00344">
    <property type="entry name" value="BCTRLSENSOR"/>
</dbReference>
<dbReference type="InterPro" id="IPR036097">
    <property type="entry name" value="HisK_dim/P_sf"/>
</dbReference>
<dbReference type="Gene3D" id="1.10.287.130">
    <property type="match status" value="1"/>
</dbReference>
<dbReference type="PROSITE" id="PS50109">
    <property type="entry name" value="HIS_KIN"/>
    <property type="match status" value="1"/>
</dbReference>
<organism evidence="8 9">
    <name type="scientific">Rhodohalobacter mucosus</name>
    <dbReference type="NCBI Taxonomy" id="2079485"/>
    <lineage>
        <taxon>Bacteria</taxon>
        <taxon>Pseudomonadati</taxon>
        <taxon>Balneolota</taxon>
        <taxon>Balneolia</taxon>
        <taxon>Balneolales</taxon>
        <taxon>Balneolaceae</taxon>
        <taxon>Rhodohalobacter</taxon>
    </lineage>
</organism>
<dbReference type="InterPro" id="IPR005467">
    <property type="entry name" value="His_kinase_dom"/>
</dbReference>
<dbReference type="InterPro" id="IPR003594">
    <property type="entry name" value="HATPase_dom"/>
</dbReference>
<dbReference type="SMART" id="SM00388">
    <property type="entry name" value="HisKA"/>
    <property type="match status" value="1"/>
</dbReference>
<dbReference type="Gene3D" id="3.30.565.10">
    <property type="entry name" value="Histidine kinase-like ATPase, C-terminal domain"/>
    <property type="match status" value="1"/>
</dbReference>
<comment type="catalytic activity">
    <reaction evidence="1">
        <text>ATP + protein L-histidine = ADP + protein N-phospho-L-histidine.</text>
        <dbReference type="EC" id="2.7.13.3"/>
    </reaction>
</comment>
<feature type="coiled-coil region" evidence="4">
    <location>
        <begin position="840"/>
        <end position="883"/>
    </location>
</feature>
<dbReference type="CDD" id="cd00082">
    <property type="entry name" value="HisKA"/>
    <property type="match status" value="1"/>
</dbReference>
<feature type="domain" description="Histidine kinase" evidence="7">
    <location>
        <begin position="910"/>
        <end position="1149"/>
    </location>
</feature>
<dbReference type="RefSeq" id="WP_109647536.1">
    <property type="nucleotide sequence ID" value="NZ_QGGB01000009.1"/>
</dbReference>
<dbReference type="Gene3D" id="2.60.40.10">
    <property type="entry name" value="Immunoglobulins"/>
    <property type="match status" value="1"/>
</dbReference>
<evidence type="ECO:0000259" key="7">
    <source>
        <dbReference type="PROSITE" id="PS50109"/>
    </source>
</evidence>
<dbReference type="Proteomes" id="UP000245533">
    <property type="component" value="Unassembled WGS sequence"/>
</dbReference>
<keyword evidence="5" id="KW-0472">Membrane</keyword>
<keyword evidence="4" id="KW-0175">Coiled coil</keyword>
<keyword evidence="5" id="KW-1133">Transmembrane helix</keyword>
<dbReference type="SUPFAM" id="SSF63829">
    <property type="entry name" value="Calcium-dependent phosphotriesterase"/>
    <property type="match status" value="3"/>
</dbReference>
<dbReference type="SMART" id="SM00387">
    <property type="entry name" value="HATPase_c"/>
    <property type="match status" value="1"/>
</dbReference>
<sequence length="1154" mass="126918">MKQLLLFIAAFLFLLPNVAEGQVLPFTHYTPGNELNPLPSAEVTQVYQDSQGYIWFAIYSSGVARYDGVSLETYGLDDGLADLYAWDITEDPAGRLWVSSNAGIVVTEKPIGSYETGEKVHFTRKIGDTELVNVAVNHNRLTSDNDGAIWVGTESLGLIRYQFASSERVVSDTISTTGNHSDQNLAVRSLVARSDGSVWAAILGGELLKIRDGEVTDIYSTGSPLNINSLFESPDGTLWGGEQSGSVWKLNEDPEEPEFIFSNSISTSNIPGITSASDGTLWISSEGSGLQNIDPVTGQLIASYTRANGLLSEVIYNVIEDRENNIWVAQSGGVSKLRYNYKAFKNFTAISYAGERPVLPSASVNSVLPSSDQSNPCRIWAGTSEGGVACIDENFSSQYIQLEDGLSGSWVNGLAYDPSGRVWMGTNRGLNSLSFPGTSPLEEAVSSNEISVFDTPSVMSSYRANSILAVDKLLIREKPGEEATIESIWFPAYQAVYSVIGDKLYALDMESGLPPAIFHSTAFDDEGFLWVGTRDRGIYRSIEPLTLETLVQNERSDQPTILFEPWWSADTGAPSNQIEKMLWHSGSMWVGTPVGLAVVDAKTKNINRLITTANGLSANNVTSFAESPVTGNIWAGTNQGLAEIESQSGRVLDTVTRLDGLVDNEVWYYGSVQFDSDGNLYFGTAKGISRYNPAADIKNDMPPGLKLTNFTSENIEGEKNEFVFEYAALSFSNERQIRYQTRLLGFYNEWSPLKSDTRINYTNLSAYFFPKAYTFEAVAVNENGVRSAEPLSYTFMVNPPAALSWWAFLIYFTVIGLGIFGVDRVQRARLLKKEREAAYIRETELKAEAAIAKSNAAESQAKALQAENDLKAAELEKARELEIAYHELKSTQKRLIQAEKMASLGRLSTGIAHEIKNPLNFINNFSEISRELVDELKTAIENSDQDEIEYILKSLSFNTQKIDEHGKRADSIVKSMMQHSRGGKGEFENSDLNQIIQKFTELAYHGKKSQISGLDVVIHTELDHSIPPVSIIPQKIGQVLQNILENAIDSTWTHRKNLNGEYTPEIHVLSRSNDTHVEIVISDNGPGISGTIREKIFEPFFTTKPTGEGTGLGLSLSYNFITEIHNGKLELAESDLGGAAFIISLPIGNKNIGA</sequence>
<evidence type="ECO:0000256" key="4">
    <source>
        <dbReference type="SAM" id="Coils"/>
    </source>
</evidence>
<dbReference type="SUPFAM" id="SSF47384">
    <property type="entry name" value="Homodimeric domain of signal transducing histidine kinase"/>
    <property type="match status" value="1"/>
</dbReference>
<dbReference type="AlphaFoldDB" id="A0A316TLQ8"/>
<feature type="signal peptide" evidence="6">
    <location>
        <begin position="1"/>
        <end position="21"/>
    </location>
</feature>
<protein>
    <recommendedName>
        <fullName evidence="2">histidine kinase</fullName>
        <ecNumber evidence="2">2.7.13.3</ecNumber>
    </recommendedName>
</protein>
<keyword evidence="6" id="KW-0732">Signal</keyword>
<dbReference type="InterPro" id="IPR036890">
    <property type="entry name" value="HATPase_C_sf"/>
</dbReference>
<keyword evidence="5" id="KW-0812">Transmembrane</keyword>
<dbReference type="OrthoDB" id="9809670at2"/>
<dbReference type="InterPro" id="IPR015943">
    <property type="entry name" value="WD40/YVTN_repeat-like_dom_sf"/>
</dbReference>
<keyword evidence="3" id="KW-0597">Phosphoprotein</keyword>
<dbReference type="EC" id="2.7.13.3" evidence="2"/>
<dbReference type="Pfam" id="PF07494">
    <property type="entry name" value="Reg_prop"/>
    <property type="match status" value="2"/>
</dbReference>
<keyword evidence="9" id="KW-1185">Reference proteome</keyword>
<evidence type="ECO:0000256" key="5">
    <source>
        <dbReference type="SAM" id="Phobius"/>
    </source>
</evidence>
<dbReference type="PANTHER" id="PTHR43547:SF2">
    <property type="entry name" value="HYBRID SIGNAL TRANSDUCTION HISTIDINE KINASE C"/>
    <property type="match status" value="1"/>
</dbReference>
<evidence type="ECO:0000256" key="2">
    <source>
        <dbReference type="ARBA" id="ARBA00012438"/>
    </source>
</evidence>
<dbReference type="Pfam" id="PF02518">
    <property type="entry name" value="HATPase_c"/>
    <property type="match status" value="1"/>
</dbReference>
<comment type="caution">
    <text evidence="8">The sequence shown here is derived from an EMBL/GenBank/DDBJ whole genome shotgun (WGS) entry which is preliminary data.</text>
</comment>
<gene>
    <name evidence="8" type="ORF">DDZ15_12935</name>
</gene>
<dbReference type="InterPro" id="IPR011110">
    <property type="entry name" value="Reg_prop"/>
</dbReference>
<evidence type="ECO:0000256" key="3">
    <source>
        <dbReference type="ARBA" id="ARBA00022553"/>
    </source>
</evidence>
<dbReference type="InterPro" id="IPR013783">
    <property type="entry name" value="Ig-like_fold"/>
</dbReference>
<dbReference type="PANTHER" id="PTHR43547">
    <property type="entry name" value="TWO-COMPONENT HISTIDINE KINASE"/>
    <property type="match status" value="1"/>
</dbReference>
<dbReference type="InterPro" id="IPR004358">
    <property type="entry name" value="Sig_transdc_His_kin-like_C"/>
</dbReference>
<dbReference type="EMBL" id="QGGB01000009">
    <property type="protein sequence ID" value="PWN05507.1"/>
    <property type="molecule type" value="Genomic_DNA"/>
</dbReference>
<proteinExistence type="predicted"/>
<evidence type="ECO:0000256" key="6">
    <source>
        <dbReference type="SAM" id="SignalP"/>
    </source>
</evidence>
<accession>A0A316TLQ8</accession>
<evidence type="ECO:0000313" key="9">
    <source>
        <dbReference type="Proteomes" id="UP000245533"/>
    </source>
</evidence>
<evidence type="ECO:0000256" key="1">
    <source>
        <dbReference type="ARBA" id="ARBA00000085"/>
    </source>
</evidence>
<dbReference type="GO" id="GO:0000155">
    <property type="term" value="F:phosphorelay sensor kinase activity"/>
    <property type="evidence" value="ECO:0007669"/>
    <property type="project" value="InterPro"/>
</dbReference>
<dbReference type="SUPFAM" id="SSF55874">
    <property type="entry name" value="ATPase domain of HSP90 chaperone/DNA topoisomerase II/histidine kinase"/>
    <property type="match status" value="1"/>
</dbReference>
<evidence type="ECO:0000313" key="8">
    <source>
        <dbReference type="EMBL" id="PWN05507.1"/>
    </source>
</evidence>
<dbReference type="InterPro" id="IPR003661">
    <property type="entry name" value="HisK_dim/P_dom"/>
</dbReference>
<feature type="chain" id="PRO_5016305131" description="histidine kinase" evidence="6">
    <location>
        <begin position="22"/>
        <end position="1154"/>
    </location>
</feature>
<name>A0A316TLQ8_9BACT</name>